<keyword evidence="6" id="KW-0808">Transferase</keyword>
<dbReference type="Gene3D" id="3.40.50.920">
    <property type="match status" value="1"/>
</dbReference>
<dbReference type="InterPro" id="IPR005474">
    <property type="entry name" value="Transketolase_N"/>
</dbReference>
<comment type="similarity">
    <text evidence="4">Belongs to the transketolase family.</text>
</comment>
<dbReference type="PANTHER" id="PTHR43825">
    <property type="entry name" value="PYRUVATE DEHYDROGENASE E1 COMPONENT"/>
    <property type="match status" value="1"/>
</dbReference>
<evidence type="ECO:0000256" key="8">
    <source>
        <dbReference type="ARBA" id="ARBA00022842"/>
    </source>
</evidence>
<dbReference type="EMBL" id="CP000478">
    <property type="protein sequence ID" value="ABK16994.1"/>
    <property type="molecule type" value="Genomic_DNA"/>
</dbReference>
<dbReference type="InterPro" id="IPR005475">
    <property type="entry name" value="Transketolase-like_Pyr-bd"/>
</dbReference>
<dbReference type="GO" id="GO:0046872">
    <property type="term" value="F:metal ion binding"/>
    <property type="evidence" value="ECO:0007669"/>
    <property type="project" value="UniProtKB-KW"/>
</dbReference>
<evidence type="ECO:0000256" key="5">
    <source>
        <dbReference type="ARBA" id="ARBA00011738"/>
    </source>
</evidence>
<gene>
    <name evidence="11" type="ordered locus">Sfum_1302</name>
</gene>
<name>A0LHU2_SYNFM</name>
<dbReference type="Pfam" id="PF00456">
    <property type="entry name" value="Transketolase_N"/>
    <property type="match status" value="1"/>
</dbReference>
<dbReference type="PROSITE" id="PS00801">
    <property type="entry name" value="TRANSKETOLASE_1"/>
    <property type="match status" value="1"/>
</dbReference>
<dbReference type="CDD" id="cd07033">
    <property type="entry name" value="TPP_PYR_DXS_TK_like"/>
    <property type="match status" value="1"/>
</dbReference>
<sequence>MFSISLQQRSLTDAQRETLHQMWLRCMRRIILSTTLAGSGHPGGSMSSLHLVLMLYCTLEHRPDDPCWPERDRVVVSMGHISPCVYSVLAEFGYTPEDNFILEFRQAGSSYAGHVECCVPGVEWNTGNLGQGLSVGAGMALGLKLRGSRASTFVLMGDGEQQKGQIAEARRFAVKYELNDLCCVIDRNHLQIGGDTDSVMPQEIEAEYAASQWNTIRVGDGHNFDEIFQALRQVRSSEVDDPRYPSVIIAETVMGKGVSFMENKAKYHGSTLKDDEAAAALKELGLDNPLPALRGRRKTLRVFHAPFCPALDHSKIEPGQPKTYAMDVTTDCRSAYGAALEDLARLNNAGEHPRILGFSCDLEGSVKMDAFHRQNPGCFFEGGIQEHNTATLAGAASKEGFVVFFSTFGVFGVSEVYNQQRLNDINHTHLKLVCTHLGLDVGEDGQTHQCIDYIGLVQNLYGFSIFMPADPNQTDRIVRHVASHPGNHFVGMGRSKMGIISDESGKPFFGGDYRFVPGKADWLRRGGHGAILSCGPVVHNALRAREELAARHGIEMSVLNLASIKPLDADAVLEAAGTGFVITAEDHHIDTGLGARVSTVLAEAGAACRMIRLGVRSYGLSGHPEVLYRLEGLDAEGIVKTVLQARSDGRIRG</sequence>
<keyword evidence="7" id="KW-0479">Metal-binding</keyword>
<dbReference type="InterPro" id="IPR009014">
    <property type="entry name" value="Transketo_C/PFOR_II"/>
</dbReference>
<dbReference type="HOGENOM" id="CLU_009227_3_1_7"/>
<evidence type="ECO:0000256" key="6">
    <source>
        <dbReference type="ARBA" id="ARBA00022679"/>
    </source>
</evidence>
<reference evidence="11 12" key="1">
    <citation type="submission" date="2006-10" db="EMBL/GenBank/DDBJ databases">
        <title>Complete sequence of Syntrophobacter fumaroxidans MPOB.</title>
        <authorList>
            <consortium name="US DOE Joint Genome Institute"/>
            <person name="Copeland A."/>
            <person name="Lucas S."/>
            <person name="Lapidus A."/>
            <person name="Barry K."/>
            <person name="Detter J.C."/>
            <person name="Glavina del Rio T."/>
            <person name="Hammon N."/>
            <person name="Israni S."/>
            <person name="Pitluck S."/>
            <person name="Goltsman E.G."/>
            <person name="Martinez M."/>
            <person name="Schmutz J."/>
            <person name="Larimer F."/>
            <person name="Land M."/>
            <person name="Hauser L."/>
            <person name="Kyrpides N."/>
            <person name="Kim E."/>
            <person name="Boone D.R."/>
            <person name="Brockman F."/>
            <person name="Culley D."/>
            <person name="Ferry J."/>
            <person name="Gunsalus R."/>
            <person name="McInerney M.J."/>
            <person name="Morrison M."/>
            <person name="Plugge C."/>
            <person name="Rohlin L."/>
            <person name="Scholten J."/>
            <person name="Sieber J."/>
            <person name="Stams A.J.M."/>
            <person name="Worm P."/>
            <person name="Henstra A.M."/>
            <person name="Richardson P."/>
        </authorList>
    </citation>
    <scope>NUCLEOTIDE SEQUENCE [LARGE SCALE GENOMIC DNA]</scope>
    <source>
        <strain evidence="12">DSM 10017 / MPOB</strain>
    </source>
</reference>
<dbReference type="InterPro" id="IPR051157">
    <property type="entry name" value="PDH/Transketolase"/>
</dbReference>
<dbReference type="OrthoDB" id="8732661at2"/>
<dbReference type="InterPro" id="IPR029061">
    <property type="entry name" value="THDP-binding"/>
</dbReference>
<dbReference type="InParanoid" id="A0LHU2"/>
<comment type="cofactor">
    <cofactor evidence="1">
        <name>Mn(2+)</name>
        <dbReference type="ChEBI" id="CHEBI:29035"/>
    </cofactor>
</comment>
<evidence type="ECO:0000256" key="4">
    <source>
        <dbReference type="ARBA" id="ARBA00007131"/>
    </source>
</evidence>
<organism evidence="11 12">
    <name type="scientific">Syntrophobacter fumaroxidans (strain DSM 10017 / MPOB)</name>
    <dbReference type="NCBI Taxonomy" id="335543"/>
    <lineage>
        <taxon>Bacteria</taxon>
        <taxon>Pseudomonadati</taxon>
        <taxon>Thermodesulfobacteriota</taxon>
        <taxon>Syntrophobacteria</taxon>
        <taxon>Syntrophobacterales</taxon>
        <taxon>Syntrophobacteraceae</taxon>
        <taxon>Syntrophobacter</taxon>
    </lineage>
</organism>
<dbReference type="STRING" id="335543.Sfum_1302"/>
<evidence type="ECO:0000313" key="12">
    <source>
        <dbReference type="Proteomes" id="UP000001784"/>
    </source>
</evidence>
<evidence type="ECO:0000256" key="9">
    <source>
        <dbReference type="ARBA" id="ARBA00023052"/>
    </source>
</evidence>
<keyword evidence="8" id="KW-0460">Magnesium</keyword>
<dbReference type="CDD" id="cd02012">
    <property type="entry name" value="TPP_TK"/>
    <property type="match status" value="1"/>
</dbReference>
<dbReference type="Pfam" id="PF02779">
    <property type="entry name" value="Transket_pyr"/>
    <property type="match status" value="1"/>
</dbReference>
<dbReference type="Proteomes" id="UP000001784">
    <property type="component" value="Chromosome"/>
</dbReference>
<dbReference type="SUPFAM" id="SSF52518">
    <property type="entry name" value="Thiamin diphosphate-binding fold (THDP-binding)"/>
    <property type="match status" value="2"/>
</dbReference>
<evidence type="ECO:0000256" key="3">
    <source>
        <dbReference type="ARBA" id="ARBA00001964"/>
    </source>
</evidence>
<accession>A0LHU2</accession>
<dbReference type="KEGG" id="sfu:Sfum_1302"/>
<dbReference type="GO" id="GO:0016744">
    <property type="term" value="F:transketolase or transaldolase activity"/>
    <property type="evidence" value="ECO:0007669"/>
    <property type="project" value="UniProtKB-ARBA"/>
</dbReference>
<dbReference type="InterPro" id="IPR033248">
    <property type="entry name" value="Transketolase_C"/>
</dbReference>
<feature type="domain" description="Transketolase-like pyrimidine-binding" evidence="10">
    <location>
        <begin position="330"/>
        <end position="499"/>
    </location>
</feature>
<evidence type="ECO:0000256" key="1">
    <source>
        <dbReference type="ARBA" id="ARBA00001936"/>
    </source>
</evidence>
<keyword evidence="12" id="KW-1185">Reference proteome</keyword>
<dbReference type="InterPro" id="IPR049557">
    <property type="entry name" value="Transketolase_CS"/>
</dbReference>
<dbReference type="AlphaFoldDB" id="A0LHU2"/>
<dbReference type="RefSeq" id="WP_011698165.1">
    <property type="nucleotide sequence ID" value="NC_008554.1"/>
</dbReference>
<evidence type="ECO:0000259" key="10">
    <source>
        <dbReference type="SMART" id="SM00861"/>
    </source>
</evidence>
<dbReference type="SMART" id="SM00861">
    <property type="entry name" value="Transket_pyr"/>
    <property type="match status" value="1"/>
</dbReference>
<dbReference type="eggNOG" id="COG0021">
    <property type="taxonomic scope" value="Bacteria"/>
</dbReference>
<comment type="cofactor">
    <cofactor evidence="2">
        <name>Mg(2+)</name>
        <dbReference type="ChEBI" id="CHEBI:18420"/>
    </cofactor>
</comment>
<dbReference type="PANTHER" id="PTHR43825:SF1">
    <property type="entry name" value="TRANSKETOLASE-LIKE PYRIMIDINE-BINDING DOMAIN-CONTAINING PROTEIN"/>
    <property type="match status" value="1"/>
</dbReference>
<dbReference type="Gene3D" id="3.40.50.970">
    <property type="match status" value="2"/>
</dbReference>
<comment type="cofactor">
    <cofactor evidence="3">
        <name>thiamine diphosphate</name>
        <dbReference type="ChEBI" id="CHEBI:58937"/>
    </cofactor>
</comment>
<evidence type="ECO:0000256" key="2">
    <source>
        <dbReference type="ARBA" id="ARBA00001946"/>
    </source>
</evidence>
<keyword evidence="9" id="KW-0786">Thiamine pyrophosphate</keyword>
<proteinExistence type="inferred from homology"/>
<dbReference type="FunCoup" id="A0LHU2">
    <property type="interactions" value="533"/>
</dbReference>
<dbReference type="GO" id="GO:0019682">
    <property type="term" value="P:glyceraldehyde-3-phosphate metabolic process"/>
    <property type="evidence" value="ECO:0007669"/>
    <property type="project" value="UniProtKB-ARBA"/>
</dbReference>
<protein>
    <submittedName>
        <fullName evidence="11">Transketolase domain protein</fullName>
    </submittedName>
</protein>
<comment type="subunit">
    <text evidence="5">Homodimer.</text>
</comment>
<dbReference type="SUPFAM" id="SSF52922">
    <property type="entry name" value="TK C-terminal domain-like"/>
    <property type="match status" value="1"/>
</dbReference>
<dbReference type="NCBIfam" id="NF004556">
    <property type="entry name" value="PRK05899.2-2"/>
    <property type="match status" value="1"/>
</dbReference>
<dbReference type="Pfam" id="PF02780">
    <property type="entry name" value="Transketolase_C"/>
    <property type="match status" value="1"/>
</dbReference>
<evidence type="ECO:0000313" key="11">
    <source>
        <dbReference type="EMBL" id="ABK16994.1"/>
    </source>
</evidence>
<dbReference type="GO" id="GO:0005737">
    <property type="term" value="C:cytoplasm"/>
    <property type="evidence" value="ECO:0007669"/>
    <property type="project" value="UniProtKB-ARBA"/>
</dbReference>
<evidence type="ECO:0000256" key="7">
    <source>
        <dbReference type="ARBA" id="ARBA00022723"/>
    </source>
</evidence>